<reference evidence="1" key="1">
    <citation type="submission" date="2021-04" db="EMBL/GenBank/DDBJ databases">
        <title>Whole genome sequencing of Enterococci isolates from hospitalized patients.</title>
        <authorList>
            <person name="Ogoti B.M."/>
            <person name="Onyambu F.G."/>
        </authorList>
    </citation>
    <scope>NUCLEOTIDE SEQUENCE</scope>
    <source>
        <strain evidence="1">242</strain>
    </source>
</reference>
<evidence type="ECO:0000313" key="1">
    <source>
        <dbReference type="EMBL" id="MBR8645822.1"/>
    </source>
</evidence>
<dbReference type="Proteomes" id="UP000680045">
    <property type="component" value="Unassembled WGS sequence"/>
</dbReference>
<accession>A0A941FTG4</accession>
<name>A0A941FTG4_9BACI</name>
<proteinExistence type="predicted"/>
<organism evidence="1 2">
    <name type="scientific">Peribacillus frigoritolerans</name>
    <dbReference type="NCBI Taxonomy" id="450367"/>
    <lineage>
        <taxon>Bacteria</taxon>
        <taxon>Bacillati</taxon>
        <taxon>Bacillota</taxon>
        <taxon>Bacilli</taxon>
        <taxon>Bacillales</taxon>
        <taxon>Bacillaceae</taxon>
        <taxon>Peribacillus</taxon>
    </lineage>
</organism>
<dbReference type="EMBL" id="JAGTPW010000052">
    <property type="protein sequence ID" value="MBR8645822.1"/>
    <property type="molecule type" value="Genomic_DNA"/>
</dbReference>
<dbReference type="AlphaFoldDB" id="A0A941FTG4"/>
<protein>
    <submittedName>
        <fullName evidence="1">Uncharacterized protein</fullName>
    </submittedName>
</protein>
<gene>
    <name evidence="1" type="ORF">KEH51_23065</name>
</gene>
<comment type="caution">
    <text evidence="1">The sequence shown here is derived from an EMBL/GenBank/DDBJ whole genome shotgun (WGS) entry which is preliminary data.</text>
</comment>
<evidence type="ECO:0000313" key="2">
    <source>
        <dbReference type="Proteomes" id="UP000680045"/>
    </source>
</evidence>
<sequence>MNNTENEIEVVKQFIYEMAGKGLNDGKDAIMQSANALVERHLIWLKEQYEEEHADDIEVLSELPHEERIHLTNQVDSLLKEKNH</sequence>